<dbReference type="RefSeq" id="WP_109793774.1">
    <property type="nucleotide sequence ID" value="NZ_PHIG01000005.1"/>
</dbReference>
<comment type="catalytic activity">
    <reaction evidence="8 9">
        <text>hydroxymethylbilane = uroporphyrinogen III + H2O</text>
        <dbReference type="Rhea" id="RHEA:18965"/>
        <dbReference type="ChEBI" id="CHEBI:15377"/>
        <dbReference type="ChEBI" id="CHEBI:57308"/>
        <dbReference type="ChEBI" id="CHEBI:57845"/>
        <dbReference type="EC" id="4.2.1.75"/>
    </reaction>
</comment>
<comment type="function">
    <text evidence="6 9">Catalyzes cyclization of the linear tetrapyrrole, hydroxymethylbilane, to the macrocyclic uroporphyrinogen III.</text>
</comment>
<evidence type="ECO:0000256" key="9">
    <source>
        <dbReference type="RuleBase" id="RU366031"/>
    </source>
</evidence>
<dbReference type="EC" id="4.2.1.75" evidence="3 9"/>
<protein>
    <recommendedName>
        <fullName evidence="7 9">Uroporphyrinogen-III synthase</fullName>
        <ecNumber evidence="3 9">4.2.1.75</ecNumber>
    </recommendedName>
</protein>
<dbReference type="PANTHER" id="PTHR38042:SF1">
    <property type="entry name" value="UROPORPHYRINOGEN-III SYNTHASE, CHLOROPLASTIC"/>
    <property type="match status" value="1"/>
</dbReference>
<sequence>MRILLTRPRLDAVETARALEARGHQVLIDPVLDIVLEAPDGLDLQGVQALLATSRNGVRALAAATPRRDLPLMAVGRSTAALARECGFPDVRDADGDVDDLTRVAVAELDPAAGPLVHAAGAETAGDLKGALAESGFEVRREVLYRAVANDRISAEAAAALVARRIDAVLFFSPRSAEAFARVLDNMGLTSVAESLVAFCISPRAAEIARRLPYRVVVSAPRPNQDALLSCVDRHAAGERHR</sequence>
<evidence type="ECO:0000256" key="2">
    <source>
        <dbReference type="ARBA" id="ARBA00008133"/>
    </source>
</evidence>
<evidence type="ECO:0000259" key="10">
    <source>
        <dbReference type="Pfam" id="PF02602"/>
    </source>
</evidence>
<dbReference type="GO" id="GO:0006782">
    <property type="term" value="P:protoporphyrinogen IX biosynthetic process"/>
    <property type="evidence" value="ECO:0007669"/>
    <property type="project" value="UniProtKB-UniRule"/>
</dbReference>
<evidence type="ECO:0000256" key="8">
    <source>
        <dbReference type="ARBA" id="ARBA00048617"/>
    </source>
</evidence>
<dbReference type="EMBL" id="PHIG01000005">
    <property type="protein sequence ID" value="PJK31348.1"/>
    <property type="molecule type" value="Genomic_DNA"/>
</dbReference>
<feature type="domain" description="Tetrapyrrole biosynthesis uroporphyrinogen III synthase" evidence="10">
    <location>
        <begin position="14"/>
        <end position="229"/>
    </location>
</feature>
<evidence type="ECO:0000256" key="5">
    <source>
        <dbReference type="ARBA" id="ARBA00023244"/>
    </source>
</evidence>
<dbReference type="SUPFAM" id="SSF69618">
    <property type="entry name" value="HemD-like"/>
    <property type="match status" value="1"/>
</dbReference>
<dbReference type="InterPro" id="IPR036108">
    <property type="entry name" value="4pyrrol_syn_uPrphyn_synt_sf"/>
</dbReference>
<evidence type="ECO:0000256" key="4">
    <source>
        <dbReference type="ARBA" id="ARBA00023239"/>
    </source>
</evidence>
<comment type="pathway">
    <text evidence="1 9">Porphyrin-containing compound metabolism; protoporphyrin-IX biosynthesis; coproporphyrinogen-III from 5-aminolevulinate: step 3/4.</text>
</comment>
<dbReference type="Pfam" id="PF02602">
    <property type="entry name" value="HEM4"/>
    <property type="match status" value="1"/>
</dbReference>
<evidence type="ECO:0000256" key="3">
    <source>
        <dbReference type="ARBA" id="ARBA00013109"/>
    </source>
</evidence>
<name>A0A2M9G6K3_9PROT</name>
<dbReference type="AlphaFoldDB" id="A0A2M9G6K3"/>
<comment type="similarity">
    <text evidence="2 9">Belongs to the uroporphyrinogen-III synthase family.</text>
</comment>
<evidence type="ECO:0000256" key="1">
    <source>
        <dbReference type="ARBA" id="ARBA00004772"/>
    </source>
</evidence>
<dbReference type="GO" id="GO:0006780">
    <property type="term" value="P:uroporphyrinogen III biosynthetic process"/>
    <property type="evidence" value="ECO:0007669"/>
    <property type="project" value="UniProtKB-UniRule"/>
</dbReference>
<accession>A0A2M9G6K3</accession>
<evidence type="ECO:0000256" key="7">
    <source>
        <dbReference type="ARBA" id="ARBA00040167"/>
    </source>
</evidence>
<organism evidence="11 12">
    <name type="scientific">Minwuia thermotolerans</name>
    <dbReference type="NCBI Taxonomy" id="2056226"/>
    <lineage>
        <taxon>Bacteria</taxon>
        <taxon>Pseudomonadati</taxon>
        <taxon>Pseudomonadota</taxon>
        <taxon>Alphaproteobacteria</taxon>
        <taxon>Minwuiales</taxon>
        <taxon>Minwuiaceae</taxon>
        <taxon>Minwuia</taxon>
    </lineage>
</organism>
<evidence type="ECO:0000313" key="11">
    <source>
        <dbReference type="EMBL" id="PJK31348.1"/>
    </source>
</evidence>
<dbReference type="GO" id="GO:0004852">
    <property type="term" value="F:uroporphyrinogen-III synthase activity"/>
    <property type="evidence" value="ECO:0007669"/>
    <property type="project" value="UniProtKB-UniRule"/>
</dbReference>
<dbReference type="PANTHER" id="PTHR38042">
    <property type="entry name" value="UROPORPHYRINOGEN-III SYNTHASE, CHLOROPLASTIC"/>
    <property type="match status" value="1"/>
</dbReference>
<evidence type="ECO:0000256" key="6">
    <source>
        <dbReference type="ARBA" id="ARBA00037589"/>
    </source>
</evidence>
<dbReference type="OrthoDB" id="7163809at2"/>
<evidence type="ECO:0000313" key="12">
    <source>
        <dbReference type="Proteomes" id="UP000229498"/>
    </source>
</evidence>
<dbReference type="Gene3D" id="3.40.50.10090">
    <property type="match status" value="2"/>
</dbReference>
<keyword evidence="4 9" id="KW-0456">Lyase</keyword>
<dbReference type="CDD" id="cd06578">
    <property type="entry name" value="HemD"/>
    <property type="match status" value="1"/>
</dbReference>
<keyword evidence="5 9" id="KW-0627">Porphyrin biosynthesis</keyword>
<keyword evidence="12" id="KW-1185">Reference proteome</keyword>
<dbReference type="Proteomes" id="UP000229498">
    <property type="component" value="Unassembled WGS sequence"/>
</dbReference>
<dbReference type="InterPro" id="IPR039793">
    <property type="entry name" value="UROS/Hem4"/>
</dbReference>
<reference evidence="11 12" key="1">
    <citation type="submission" date="2017-11" db="EMBL/GenBank/DDBJ databases">
        <title>Draft genome sequence of Rhizobiales bacterium SY3-13.</title>
        <authorList>
            <person name="Sun C."/>
        </authorList>
    </citation>
    <scope>NUCLEOTIDE SEQUENCE [LARGE SCALE GENOMIC DNA]</scope>
    <source>
        <strain evidence="11 12">SY3-13</strain>
    </source>
</reference>
<comment type="caution">
    <text evidence="11">The sequence shown here is derived from an EMBL/GenBank/DDBJ whole genome shotgun (WGS) entry which is preliminary data.</text>
</comment>
<proteinExistence type="inferred from homology"/>
<gene>
    <name evidence="11" type="ORF">CVT23_01310</name>
</gene>
<dbReference type="InterPro" id="IPR003754">
    <property type="entry name" value="4pyrrol_synth_uPrphyn_synth"/>
</dbReference>